<sequence length="376" mass="44083">MGKFLRKLNERLQLVDKAAYKREQYQSYMTGPEWRNVEMASEYGEYLGRNKSMFHFPYFRQLGGLWRVFYNSYQAARKYNSHWEIISSEYMVMDIFVSAFTTMELLPKALLSLVTFPFFNKENPSEMQQHLAEFYKQYAKDLQTVPFYDHKYKAIHEDLAAKYKACQNWTWGDWFSWKVVSTELFARRLISSPLSWWFHQDNNLVPATTDLLVKLNVPDETDFEAAKSQLRNKIESLSKEHTLAIVDDHVYERGKIKEKHGQSYTSVYARISAPRYAAFQPAVQAMAQNGIHTRLLAGQEQVQVKCIIEAEDGSKLNVRQKAANLVRHVDPLYTYENNIDSAKKFCLFDVPARDLHKTLDRLSNQEGVETKFIHNF</sequence>
<comment type="caution">
    <text evidence="1">The sequence shown here is derived from an EMBL/GenBank/DDBJ whole genome shotgun (WGS) entry which is preliminary data.</text>
</comment>
<name>A0A364LMN9_9GAMM</name>
<evidence type="ECO:0000313" key="1">
    <source>
        <dbReference type="EMBL" id="RAP38324.1"/>
    </source>
</evidence>
<dbReference type="Proteomes" id="UP000249458">
    <property type="component" value="Unassembled WGS sequence"/>
</dbReference>
<gene>
    <name evidence="1" type="ORF">B1207_00075</name>
</gene>
<dbReference type="AlphaFoldDB" id="A0A364LMN9"/>
<evidence type="ECO:0000313" key="2">
    <source>
        <dbReference type="Proteomes" id="UP000249458"/>
    </source>
</evidence>
<accession>A0A364LMN9</accession>
<organism evidence="1 2">
    <name type="scientific">Legionella quinlivanii</name>
    <dbReference type="NCBI Taxonomy" id="45073"/>
    <lineage>
        <taxon>Bacteria</taxon>
        <taxon>Pseudomonadati</taxon>
        <taxon>Pseudomonadota</taxon>
        <taxon>Gammaproteobacteria</taxon>
        <taxon>Legionellales</taxon>
        <taxon>Legionellaceae</taxon>
        <taxon>Legionella</taxon>
    </lineage>
</organism>
<dbReference type="EMBL" id="MVJN01000001">
    <property type="protein sequence ID" value="RAP38324.1"/>
    <property type="molecule type" value="Genomic_DNA"/>
</dbReference>
<proteinExistence type="predicted"/>
<protein>
    <submittedName>
        <fullName evidence="1">Uncharacterized protein</fullName>
    </submittedName>
</protein>
<dbReference type="RefSeq" id="WP_112217972.1">
    <property type="nucleotide sequence ID" value="NZ_MVJN01000001.1"/>
</dbReference>
<reference evidence="1 2" key="1">
    <citation type="submission" date="2017-02" db="EMBL/GenBank/DDBJ databases">
        <title>Legionella quilivanii strain from human: case report and whole genome sequencing analysis.</title>
        <authorList>
            <person name="Lalancette C."/>
            <person name="Leduc J.-M."/>
            <person name="Levesque S."/>
            <person name="Fournier E."/>
            <person name="Saoud J."/>
            <person name="Faucher S.P."/>
            <person name="Bernard K."/>
            <person name="Martineau C."/>
            <person name="Longtin J."/>
        </authorList>
    </citation>
    <scope>NUCLEOTIDE SEQUENCE [LARGE SCALE GENOMIC DNA]</scope>
    <source>
        <strain evidence="1 2">ID143958</strain>
    </source>
</reference>